<organism evidence="2 3">
    <name type="scientific">Rhodococcus olei</name>
    <dbReference type="NCBI Taxonomy" id="2161675"/>
    <lineage>
        <taxon>Bacteria</taxon>
        <taxon>Bacillati</taxon>
        <taxon>Actinomycetota</taxon>
        <taxon>Actinomycetes</taxon>
        <taxon>Mycobacteriales</taxon>
        <taxon>Nocardiaceae</taxon>
        <taxon>Rhodococcus</taxon>
    </lineage>
</organism>
<evidence type="ECO:0000313" key="2">
    <source>
        <dbReference type="EMBL" id="GAA4479643.1"/>
    </source>
</evidence>
<evidence type="ECO:0000256" key="1">
    <source>
        <dbReference type="SAM" id="MobiDB-lite"/>
    </source>
</evidence>
<comment type="caution">
    <text evidence="2">The sequence shown here is derived from an EMBL/GenBank/DDBJ whole genome shotgun (WGS) entry which is preliminary data.</text>
</comment>
<feature type="region of interest" description="Disordered" evidence="1">
    <location>
        <begin position="22"/>
        <end position="61"/>
    </location>
</feature>
<accession>A0ABP8P3P0</accession>
<reference evidence="3" key="1">
    <citation type="journal article" date="2019" name="Int. J. Syst. Evol. Microbiol.">
        <title>The Global Catalogue of Microorganisms (GCM) 10K type strain sequencing project: providing services to taxonomists for standard genome sequencing and annotation.</title>
        <authorList>
            <consortium name="The Broad Institute Genomics Platform"/>
            <consortium name="The Broad Institute Genome Sequencing Center for Infectious Disease"/>
            <person name="Wu L."/>
            <person name="Ma J."/>
        </authorList>
    </citation>
    <scope>NUCLEOTIDE SEQUENCE [LARGE SCALE GENOMIC DNA]</scope>
    <source>
        <strain evidence="3">JCM 32206</strain>
    </source>
</reference>
<sequence length="103" mass="11483">MRDADGFVEYVARAAVVSSEAAQDSVHAPAAQQFRGREDHRRSAGRPIFSRGHRAGDHRYHRREHVQRARLTAAEVLPESRRNQVRAAIDVLAELDALSTTIG</sequence>
<evidence type="ECO:0000313" key="3">
    <source>
        <dbReference type="Proteomes" id="UP001501183"/>
    </source>
</evidence>
<protein>
    <submittedName>
        <fullName evidence="2">Uncharacterized protein</fullName>
    </submittedName>
</protein>
<dbReference type="Proteomes" id="UP001501183">
    <property type="component" value="Unassembled WGS sequence"/>
</dbReference>
<proteinExistence type="predicted"/>
<gene>
    <name evidence="2" type="ORF">GCM10023094_25100</name>
</gene>
<name>A0ABP8P3P0_9NOCA</name>
<dbReference type="EMBL" id="BAABFB010000041">
    <property type="protein sequence ID" value="GAA4479643.1"/>
    <property type="molecule type" value="Genomic_DNA"/>
</dbReference>
<keyword evidence="3" id="KW-1185">Reference proteome</keyword>